<dbReference type="AlphaFoldDB" id="A0A9Q1F345"/>
<keyword evidence="2" id="KW-1185">Reference proteome</keyword>
<protein>
    <submittedName>
        <fullName evidence="1">Uncharacterized protein</fullName>
    </submittedName>
</protein>
<proteinExistence type="predicted"/>
<reference evidence="1" key="1">
    <citation type="journal article" date="2023" name="Science">
        <title>Genome structures resolve the early diversification of teleost fishes.</title>
        <authorList>
            <person name="Parey E."/>
            <person name="Louis A."/>
            <person name="Montfort J."/>
            <person name="Bouchez O."/>
            <person name="Roques C."/>
            <person name="Iampietro C."/>
            <person name="Lluch J."/>
            <person name="Castinel A."/>
            <person name="Donnadieu C."/>
            <person name="Desvignes T."/>
            <person name="Floi Bucao C."/>
            <person name="Jouanno E."/>
            <person name="Wen M."/>
            <person name="Mejri S."/>
            <person name="Dirks R."/>
            <person name="Jansen H."/>
            <person name="Henkel C."/>
            <person name="Chen W.J."/>
            <person name="Zahm M."/>
            <person name="Cabau C."/>
            <person name="Klopp C."/>
            <person name="Thompson A.W."/>
            <person name="Robinson-Rechavi M."/>
            <person name="Braasch I."/>
            <person name="Lecointre G."/>
            <person name="Bobe J."/>
            <person name="Postlethwait J.H."/>
            <person name="Berthelot C."/>
            <person name="Roest Crollius H."/>
            <person name="Guiguen Y."/>
        </authorList>
    </citation>
    <scope>NUCLEOTIDE SEQUENCE</scope>
    <source>
        <strain evidence="1">WJC10195</strain>
    </source>
</reference>
<evidence type="ECO:0000313" key="2">
    <source>
        <dbReference type="Proteomes" id="UP001152622"/>
    </source>
</evidence>
<dbReference type="EMBL" id="JAINUF010000009">
    <property type="protein sequence ID" value="KAJ8350115.1"/>
    <property type="molecule type" value="Genomic_DNA"/>
</dbReference>
<organism evidence="1 2">
    <name type="scientific">Synaphobranchus kaupii</name>
    <name type="common">Kaup's arrowtooth eel</name>
    <dbReference type="NCBI Taxonomy" id="118154"/>
    <lineage>
        <taxon>Eukaryota</taxon>
        <taxon>Metazoa</taxon>
        <taxon>Chordata</taxon>
        <taxon>Craniata</taxon>
        <taxon>Vertebrata</taxon>
        <taxon>Euteleostomi</taxon>
        <taxon>Actinopterygii</taxon>
        <taxon>Neopterygii</taxon>
        <taxon>Teleostei</taxon>
        <taxon>Anguilliformes</taxon>
        <taxon>Synaphobranchidae</taxon>
        <taxon>Synaphobranchus</taxon>
    </lineage>
</organism>
<dbReference type="Proteomes" id="UP001152622">
    <property type="component" value="Chromosome 9"/>
</dbReference>
<evidence type="ECO:0000313" key="1">
    <source>
        <dbReference type="EMBL" id="KAJ8350115.1"/>
    </source>
</evidence>
<name>A0A9Q1F345_SYNKA</name>
<sequence length="72" mass="7916">MRATPAAAPLIYSPLRDDGAGRPSCLPEYLIYRALQPEEPPQRPELTSVQLWGTPFLEGSNSVMCEANQLNS</sequence>
<gene>
    <name evidence="1" type="ORF">SKAU_G00252450</name>
</gene>
<accession>A0A9Q1F345</accession>
<comment type="caution">
    <text evidence="1">The sequence shown here is derived from an EMBL/GenBank/DDBJ whole genome shotgun (WGS) entry which is preliminary data.</text>
</comment>